<reference evidence="2" key="1">
    <citation type="submission" date="2020-06" db="EMBL/GenBank/DDBJ databases">
        <authorList>
            <person name="Li T."/>
            <person name="Hu X."/>
            <person name="Zhang T."/>
            <person name="Song X."/>
            <person name="Zhang H."/>
            <person name="Dai N."/>
            <person name="Sheng W."/>
            <person name="Hou X."/>
            <person name="Wei L."/>
        </authorList>
    </citation>
    <scope>NUCLEOTIDE SEQUENCE</scope>
    <source>
        <strain evidence="2">KEN8</strain>
        <tissue evidence="2">Leaf</tissue>
    </source>
</reference>
<dbReference type="Gene3D" id="3.10.10.10">
    <property type="entry name" value="HIV Type 1 Reverse Transcriptase, subunit A, domain 1"/>
    <property type="match status" value="1"/>
</dbReference>
<gene>
    <name evidence="2" type="ORF">Scaly_2245700</name>
</gene>
<dbReference type="EMBL" id="JACGWM010000014">
    <property type="protein sequence ID" value="KAL0328131.1"/>
    <property type="molecule type" value="Genomic_DNA"/>
</dbReference>
<dbReference type="SUPFAM" id="SSF56672">
    <property type="entry name" value="DNA/RNA polymerases"/>
    <property type="match status" value="1"/>
</dbReference>
<dbReference type="InterPro" id="IPR000477">
    <property type="entry name" value="RT_dom"/>
</dbReference>
<comment type="caution">
    <text evidence="2">The sequence shown here is derived from an EMBL/GenBank/DDBJ whole genome shotgun (WGS) entry which is preliminary data.</text>
</comment>
<organism evidence="2">
    <name type="scientific">Sesamum calycinum</name>
    <dbReference type="NCBI Taxonomy" id="2727403"/>
    <lineage>
        <taxon>Eukaryota</taxon>
        <taxon>Viridiplantae</taxon>
        <taxon>Streptophyta</taxon>
        <taxon>Embryophyta</taxon>
        <taxon>Tracheophyta</taxon>
        <taxon>Spermatophyta</taxon>
        <taxon>Magnoliopsida</taxon>
        <taxon>eudicotyledons</taxon>
        <taxon>Gunneridae</taxon>
        <taxon>Pentapetalae</taxon>
        <taxon>asterids</taxon>
        <taxon>lamiids</taxon>
        <taxon>Lamiales</taxon>
        <taxon>Pedaliaceae</taxon>
        <taxon>Sesamum</taxon>
    </lineage>
</organism>
<proteinExistence type="predicted"/>
<accession>A0AAW2MCC7</accession>
<dbReference type="Gene3D" id="3.30.70.270">
    <property type="match status" value="1"/>
</dbReference>
<keyword evidence="2" id="KW-0548">Nucleotidyltransferase</keyword>
<dbReference type="PANTHER" id="PTHR24559">
    <property type="entry name" value="TRANSPOSON TY3-I GAG-POL POLYPROTEIN"/>
    <property type="match status" value="1"/>
</dbReference>
<keyword evidence="2" id="KW-0695">RNA-directed DNA polymerase</keyword>
<protein>
    <submittedName>
        <fullName evidence="2">RNA-directed DNA polymerase</fullName>
    </submittedName>
</protein>
<dbReference type="AlphaFoldDB" id="A0AAW2MCC7"/>
<feature type="domain" description="Reverse transcriptase" evidence="1">
    <location>
        <begin position="69"/>
        <end position="178"/>
    </location>
</feature>
<keyword evidence="2" id="KW-0808">Transferase</keyword>
<dbReference type="InterPro" id="IPR043502">
    <property type="entry name" value="DNA/RNA_pol_sf"/>
</dbReference>
<dbReference type="CDD" id="cd01647">
    <property type="entry name" value="RT_LTR"/>
    <property type="match status" value="1"/>
</dbReference>
<evidence type="ECO:0000259" key="1">
    <source>
        <dbReference type="Pfam" id="PF00078"/>
    </source>
</evidence>
<evidence type="ECO:0000313" key="2">
    <source>
        <dbReference type="EMBL" id="KAL0328131.1"/>
    </source>
</evidence>
<dbReference type="Pfam" id="PF00078">
    <property type="entry name" value="RVT_1"/>
    <property type="match status" value="1"/>
</dbReference>
<name>A0AAW2MCC7_9LAMI</name>
<reference evidence="2" key="2">
    <citation type="journal article" date="2024" name="Plant">
        <title>Genomic evolution and insights into agronomic trait innovations of Sesamum species.</title>
        <authorList>
            <person name="Miao H."/>
            <person name="Wang L."/>
            <person name="Qu L."/>
            <person name="Liu H."/>
            <person name="Sun Y."/>
            <person name="Le M."/>
            <person name="Wang Q."/>
            <person name="Wei S."/>
            <person name="Zheng Y."/>
            <person name="Lin W."/>
            <person name="Duan Y."/>
            <person name="Cao H."/>
            <person name="Xiong S."/>
            <person name="Wang X."/>
            <person name="Wei L."/>
            <person name="Li C."/>
            <person name="Ma Q."/>
            <person name="Ju M."/>
            <person name="Zhao R."/>
            <person name="Li G."/>
            <person name="Mu C."/>
            <person name="Tian Q."/>
            <person name="Mei H."/>
            <person name="Zhang T."/>
            <person name="Gao T."/>
            <person name="Zhang H."/>
        </authorList>
    </citation>
    <scope>NUCLEOTIDE SEQUENCE</scope>
    <source>
        <strain evidence="2">KEN8</strain>
    </source>
</reference>
<dbReference type="InterPro" id="IPR043128">
    <property type="entry name" value="Rev_trsase/Diguanyl_cyclase"/>
</dbReference>
<sequence length="200" mass="23304">MLEGCEAYLAHVIDVEKVSPTLEEIPVVRDFPEVFRNDLPEFKKQLEELLEKGFVRSSTSPWGAPVLFVKKKDGSMRLCVDYRQLNRVTVKNKYPLPRIDDLLDQLKGATTFSKIDLRSGYWQLRIVENDILKTAFRTRYGHYEFLVMPFRLTNAPAAFMVLMNRTFQEYLDQFVIVFIEAETFGYVVIKHVRLLSGLCI</sequence>
<dbReference type="PANTHER" id="PTHR24559:SF444">
    <property type="entry name" value="REVERSE TRANSCRIPTASE DOMAIN-CONTAINING PROTEIN"/>
    <property type="match status" value="1"/>
</dbReference>
<dbReference type="GO" id="GO:0003964">
    <property type="term" value="F:RNA-directed DNA polymerase activity"/>
    <property type="evidence" value="ECO:0007669"/>
    <property type="project" value="UniProtKB-KW"/>
</dbReference>
<dbReference type="InterPro" id="IPR053134">
    <property type="entry name" value="RNA-dir_DNA_polymerase"/>
</dbReference>